<evidence type="ECO:0000313" key="7">
    <source>
        <dbReference type="EMBL" id="RRB18115.1"/>
    </source>
</evidence>
<dbReference type="EMBL" id="RQJP01000001">
    <property type="protein sequence ID" value="RRB18115.1"/>
    <property type="molecule type" value="Genomic_DNA"/>
</dbReference>
<feature type="domain" description="Glycoside hydrolase family 2 immunoglobulin-like beta-sandwich" evidence="5">
    <location>
        <begin position="277"/>
        <end position="324"/>
    </location>
</feature>
<dbReference type="Pfam" id="PF02836">
    <property type="entry name" value="Glyco_hydro_2_C"/>
    <property type="match status" value="1"/>
</dbReference>
<dbReference type="Gene3D" id="3.20.20.80">
    <property type="entry name" value="Glycosidases"/>
    <property type="match status" value="1"/>
</dbReference>
<dbReference type="Gene3D" id="2.60.120.260">
    <property type="entry name" value="Galactose-binding domain-like"/>
    <property type="match status" value="1"/>
</dbReference>
<dbReference type="InterPro" id="IPR006103">
    <property type="entry name" value="Glyco_hydro_2_cat"/>
</dbReference>
<dbReference type="InterPro" id="IPR036156">
    <property type="entry name" value="Beta-gal/glucu_dom_sf"/>
</dbReference>
<organism evidence="7 8">
    <name type="scientific">Larkinella knui</name>
    <dbReference type="NCBI Taxonomy" id="2025310"/>
    <lineage>
        <taxon>Bacteria</taxon>
        <taxon>Pseudomonadati</taxon>
        <taxon>Bacteroidota</taxon>
        <taxon>Cytophagia</taxon>
        <taxon>Cytophagales</taxon>
        <taxon>Spirosomataceae</taxon>
        <taxon>Larkinella</taxon>
    </lineage>
</organism>
<proteinExistence type="inferred from homology"/>
<dbReference type="PANTHER" id="PTHR42732">
    <property type="entry name" value="BETA-GALACTOSIDASE"/>
    <property type="match status" value="1"/>
</dbReference>
<evidence type="ECO:0000256" key="3">
    <source>
        <dbReference type="ARBA" id="ARBA00023295"/>
    </source>
</evidence>
<name>A0A3P1CXR9_9BACT</name>
<feature type="compositionally biased region" description="Polar residues" evidence="4">
    <location>
        <begin position="8"/>
        <end position="23"/>
    </location>
</feature>
<feature type="domain" description="Glycoside hydrolase family 2 catalytic" evidence="6">
    <location>
        <begin position="353"/>
        <end position="461"/>
    </location>
</feature>
<dbReference type="InterPro" id="IPR006102">
    <property type="entry name" value="Ig-like_GH2"/>
</dbReference>
<gene>
    <name evidence="7" type="ORF">EHT87_07530</name>
</gene>
<keyword evidence="3" id="KW-0326">Glycosidase</keyword>
<dbReference type="SUPFAM" id="SSF49303">
    <property type="entry name" value="beta-Galactosidase/glucuronidase domain"/>
    <property type="match status" value="1"/>
</dbReference>
<evidence type="ECO:0000256" key="4">
    <source>
        <dbReference type="SAM" id="MobiDB-lite"/>
    </source>
</evidence>
<dbReference type="InterPro" id="IPR051913">
    <property type="entry name" value="GH2_Domain-Containing"/>
</dbReference>
<dbReference type="OrthoDB" id="9801077at2"/>
<dbReference type="SUPFAM" id="SSF51445">
    <property type="entry name" value="(Trans)glycosidases"/>
    <property type="match status" value="1"/>
</dbReference>
<keyword evidence="2 7" id="KW-0378">Hydrolase</keyword>
<evidence type="ECO:0000259" key="5">
    <source>
        <dbReference type="Pfam" id="PF00703"/>
    </source>
</evidence>
<dbReference type="RefSeq" id="WP_124905386.1">
    <property type="nucleotide sequence ID" value="NZ_RQJP01000001.1"/>
</dbReference>
<sequence length="641" mass="72594">MELKHPNTGLSASLPETNTTSEPENLLPRAVLRPNGSILLDGEWRFALDPDDRGLLDRWCLGHDYDDTAHWPGSIEDHMAQAKGRTSSPGGAGWQDKIVAWYEREFTLPVRSESHARNSLIQLTFGACGYETRVWLNGHPLRTIEDEEVHLGEYTSFSYELPENCLRPVNRLTVRIADTMDAEIPRGKQESHVYKRGGIWYQTYTGAVRSIWLETVERNRLRTRVGVVSIVEDRLVRFSFTTRIHDPGDYVLRLQAFAPGATEPMATSDYPLRLDAGQKQQRVVLDLNTAQLWSPDTPIRYKLVAQLIDYEGYVAQIETHFGLRKIEARGRYVYLNNESIYLDGILYQPGTATYEEMRLHMRAMKELGCNLVRVHIAGVDPRIYNLADELGLLLWVEVPSPHVSTALSRKNHQAELMRMVALIGTHPSVVIWSLYNEDWGAQDIATNPDTRKYIMDMYHFMQLAYPQFLVVDNDGWQHISFEGRLKSDLLTAHLYTPDLARWRTLLDRLASGDLSGVAAFSLVVGDPFFYRKQVPLVISEWGGFGFADYGGPTELNDRAERIRQFKHELRQHAIAGDIYTQATNIEDERNGLIDPHTGELSVPAGLLNSRTADPPAPQPGIQVKPEDAPAKVNGTENRPIA</sequence>
<evidence type="ECO:0000256" key="2">
    <source>
        <dbReference type="ARBA" id="ARBA00022801"/>
    </source>
</evidence>
<accession>A0A3P1CXR9</accession>
<reference evidence="7 8" key="1">
    <citation type="submission" date="2018-11" db="EMBL/GenBank/DDBJ databases">
        <authorList>
            <person name="Zhou Z."/>
            <person name="Wang G."/>
        </authorList>
    </citation>
    <scope>NUCLEOTIDE SEQUENCE [LARGE SCALE GENOMIC DNA]</scope>
    <source>
        <strain evidence="7 8">KCTC42998</strain>
    </source>
</reference>
<dbReference type="GO" id="GO:0004553">
    <property type="term" value="F:hydrolase activity, hydrolyzing O-glycosyl compounds"/>
    <property type="evidence" value="ECO:0007669"/>
    <property type="project" value="InterPro"/>
</dbReference>
<evidence type="ECO:0000313" key="8">
    <source>
        <dbReference type="Proteomes" id="UP000274271"/>
    </source>
</evidence>
<dbReference type="InterPro" id="IPR013783">
    <property type="entry name" value="Ig-like_fold"/>
</dbReference>
<dbReference type="Pfam" id="PF00703">
    <property type="entry name" value="Glyco_hydro_2"/>
    <property type="match status" value="1"/>
</dbReference>
<dbReference type="SUPFAM" id="SSF49785">
    <property type="entry name" value="Galactose-binding domain-like"/>
    <property type="match status" value="1"/>
</dbReference>
<dbReference type="GO" id="GO:0005975">
    <property type="term" value="P:carbohydrate metabolic process"/>
    <property type="evidence" value="ECO:0007669"/>
    <property type="project" value="InterPro"/>
</dbReference>
<dbReference type="PANTHER" id="PTHR42732:SF1">
    <property type="entry name" value="BETA-MANNOSIDASE"/>
    <property type="match status" value="1"/>
</dbReference>
<dbReference type="Gene3D" id="2.60.40.10">
    <property type="entry name" value="Immunoglobulins"/>
    <property type="match status" value="1"/>
</dbReference>
<evidence type="ECO:0000256" key="1">
    <source>
        <dbReference type="ARBA" id="ARBA00007401"/>
    </source>
</evidence>
<comment type="caution">
    <text evidence="7">The sequence shown here is derived from an EMBL/GenBank/DDBJ whole genome shotgun (WGS) entry which is preliminary data.</text>
</comment>
<dbReference type="InterPro" id="IPR008979">
    <property type="entry name" value="Galactose-bd-like_sf"/>
</dbReference>
<protein>
    <submittedName>
        <fullName evidence="7">Glycoside hydrolase family 2</fullName>
    </submittedName>
</protein>
<feature type="region of interest" description="Disordered" evidence="4">
    <location>
        <begin position="1"/>
        <end position="26"/>
    </location>
</feature>
<comment type="similarity">
    <text evidence="1">Belongs to the glycosyl hydrolase 2 family.</text>
</comment>
<dbReference type="InterPro" id="IPR017853">
    <property type="entry name" value="GH"/>
</dbReference>
<feature type="region of interest" description="Disordered" evidence="4">
    <location>
        <begin position="603"/>
        <end position="641"/>
    </location>
</feature>
<dbReference type="AlphaFoldDB" id="A0A3P1CXR9"/>
<dbReference type="Proteomes" id="UP000274271">
    <property type="component" value="Unassembled WGS sequence"/>
</dbReference>
<keyword evidence="8" id="KW-1185">Reference proteome</keyword>
<evidence type="ECO:0000259" key="6">
    <source>
        <dbReference type="Pfam" id="PF02836"/>
    </source>
</evidence>